<dbReference type="InterPro" id="IPR046346">
    <property type="entry name" value="Aminoacid_DH-like_N_sf"/>
</dbReference>
<dbReference type="SUPFAM" id="SSF53223">
    <property type="entry name" value="Aminoacid dehydrogenase-like, N-terminal domain"/>
    <property type="match status" value="1"/>
</dbReference>
<keyword evidence="7" id="KW-1185">Reference proteome</keyword>
<comment type="similarity">
    <text evidence="1 4">Belongs to the Glu/Leu/Phe/Val dehydrogenases family.</text>
</comment>
<evidence type="ECO:0000256" key="1">
    <source>
        <dbReference type="ARBA" id="ARBA00006382"/>
    </source>
</evidence>
<dbReference type="SUPFAM" id="SSF51735">
    <property type="entry name" value="NAD(P)-binding Rossmann-fold domains"/>
    <property type="match status" value="1"/>
</dbReference>
<proteinExistence type="inferred from homology"/>
<evidence type="ECO:0000313" key="6">
    <source>
        <dbReference type="EMBL" id="KAJ3258859.1"/>
    </source>
</evidence>
<protein>
    <recommendedName>
        <fullName evidence="5">Glutamate/phenylalanine/leucine/valine/L-tryptophan dehydrogenase C-terminal domain-containing protein</fullName>
    </recommendedName>
</protein>
<evidence type="ECO:0000259" key="5">
    <source>
        <dbReference type="SMART" id="SM00839"/>
    </source>
</evidence>
<dbReference type="GO" id="GO:0016639">
    <property type="term" value="F:oxidoreductase activity, acting on the CH-NH2 group of donors, NAD or NADP as acceptor"/>
    <property type="evidence" value="ECO:0007669"/>
    <property type="project" value="InterPro"/>
</dbReference>
<dbReference type="AlphaFoldDB" id="A0AAD5ULV5"/>
<dbReference type="SMART" id="SM00839">
    <property type="entry name" value="ELFV_dehydrog"/>
    <property type="match status" value="1"/>
</dbReference>
<dbReference type="InterPro" id="IPR016211">
    <property type="entry name" value="Glu/Phe/Leu/Val/Trp_DH_bac/arc"/>
</dbReference>
<evidence type="ECO:0000256" key="2">
    <source>
        <dbReference type="ARBA" id="ARBA00023002"/>
    </source>
</evidence>
<dbReference type="PANTHER" id="PTHR42722">
    <property type="entry name" value="LEUCINE DEHYDROGENASE"/>
    <property type="match status" value="1"/>
</dbReference>
<dbReference type="EMBL" id="JADGKB010000023">
    <property type="protein sequence ID" value="KAJ3258859.1"/>
    <property type="molecule type" value="Genomic_DNA"/>
</dbReference>
<evidence type="ECO:0000256" key="4">
    <source>
        <dbReference type="RuleBase" id="RU004417"/>
    </source>
</evidence>
<dbReference type="Gene3D" id="3.40.50.720">
    <property type="entry name" value="NAD(P)-binding Rossmann-like Domain"/>
    <property type="match status" value="1"/>
</dbReference>
<accession>A0AAD5ULV5</accession>
<name>A0AAD5ULV5_9FUNG</name>
<feature type="domain" description="Glutamate/phenylalanine/leucine/valine/L-tryptophan dehydrogenase C-terminal" evidence="5">
    <location>
        <begin position="189"/>
        <end position="401"/>
    </location>
</feature>
<dbReference type="InterPro" id="IPR006096">
    <property type="entry name" value="Glu/Leu/Phe/Val/Trp_DH_C"/>
</dbReference>
<dbReference type="Pfam" id="PF00208">
    <property type="entry name" value="ELFV_dehydrog"/>
    <property type="match status" value="1"/>
</dbReference>
<dbReference type="InterPro" id="IPR036291">
    <property type="entry name" value="NAD(P)-bd_dom_sf"/>
</dbReference>
<dbReference type="PANTHER" id="PTHR42722:SF1">
    <property type="entry name" value="VALINE DEHYDROGENASE"/>
    <property type="match status" value="1"/>
</dbReference>
<dbReference type="InterPro" id="IPR006097">
    <property type="entry name" value="Glu/Leu/Phe/Val/Trp_DH_dimer"/>
</dbReference>
<dbReference type="Pfam" id="PF02812">
    <property type="entry name" value="ELFV_dehydrog_N"/>
    <property type="match status" value="1"/>
</dbReference>
<dbReference type="InterPro" id="IPR006095">
    <property type="entry name" value="Glu/Leu/Phe/Val/Trp_DH"/>
</dbReference>
<dbReference type="Gene3D" id="3.40.50.10860">
    <property type="entry name" value="Leucine Dehydrogenase, chain A, domain 1"/>
    <property type="match status" value="1"/>
</dbReference>
<organism evidence="6 7">
    <name type="scientific">Boothiomyces macroporosus</name>
    <dbReference type="NCBI Taxonomy" id="261099"/>
    <lineage>
        <taxon>Eukaryota</taxon>
        <taxon>Fungi</taxon>
        <taxon>Fungi incertae sedis</taxon>
        <taxon>Chytridiomycota</taxon>
        <taxon>Chytridiomycota incertae sedis</taxon>
        <taxon>Chytridiomycetes</taxon>
        <taxon>Rhizophydiales</taxon>
        <taxon>Terramycetaceae</taxon>
        <taxon>Boothiomyces</taxon>
    </lineage>
</organism>
<keyword evidence="2 4" id="KW-0560">Oxidoreductase</keyword>
<keyword evidence="3" id="KW-0520">NAD</keyword>
<gene>
    <name evidence="6" type="ORF">HK103_003241</name>
</gene>
<comment type="caution">
    <text evidence="6">The sequence shown here is derived from an EMBL/GenBank/DDBJ whole genome shotgun (WGS) entry which is preliminary data.</text>
</comment>
<evidence type="ECO:0000313" key="7">
    <source>
        <dbReference type="Proteomes" id="UP001210925"/>
    </source>
</evidence>
<dbReference type="GO" id="GO:0006520">
    <property type="term" value="P:amino acid metabolic process"/>
    <property type="evidence" value="ECO:0007669"/>
    <property type="project" value="InterPro"/>
</dbReference>
<dbReference type="Proteomes" id="UP001210925">
    <property type="component" value="Unassembled WGS sequence"/>
</dbReference>
<reference evidence="6" key="1">
    <citation type="submission" date="2020-05" db="EMBL/GenBank/DDBJ databases">
        <title>Phylogenomic resolution of chytrid fungi.</title>
        <authorList>
            <person name="Stajich J.E."/>
            <person name="Amses K."/>
            <person name="Simmons R."/>
            <person name="Seto K."/>
            <person name="Myers J."/>
            <person name="Bonds A."/>
            <person name="Quandt C.A."/>
            <person name="Barry K."/>
            <person name="Liu P."/>
            <person name="Grigoriev I."/>
            <person name="Longcore J.E."/>
            <person name="James T.Y."/>
        </authorList>
    </citation>
    <scope>NUCLEOTIDE SEQUENCE</scope>
    <source>
        <strain evidence="6">PLAUS21</strain>
    </source>
</reference>
<dbReference type="PRINTS" id="PR00082">
    <property type="entry name" value="GLFDHDRGNASE"/>
</dbReference>
<sequence length="428" mass="46918">MDLLKKSPTEFIEFLRSNNIQKFYFVTENNKFVASHTVLQPIADVLSDLKISDDYDQHEGYFAQIGPKSGVLQSAAIHKTFRGPGAGGVRNWVYDNMNDFFRDGLRLAKGMGHKNALAGIWWGGGKGLAPTDDAKLRQIAYEEYGEFMTSLHGCYVTAEDVGTNVDDMKAIFSKTRHTTCIPTELGGSGNPSIATARGIIKGLEAAFHHWGKSLKGSTIAVQGAGHVGMPVIHFLFEAGVAKVIASDVDAHRAEAIKKEYTGKNFELHIVDKSDYSILFKDVDAVCPCATGGILNPTTIPQIKAKIICGAANNQLLNMKVDDVLLHNLGKIYVPDFLVNRMGIVNCADEHMGIIDDDPKLDMHLGKDWGNSIFNLTLQVLKESAATGKTSQAIAVALADQRSLEVNPCYGHRSLQIIKWLVKSKEWNQ</sequence>
<evidence type="ECO:0000256" key="3">
    <source>
        <dbReference type="ARBA" id="ARBA00023027"/>
    </source>
</evidence>